<dbReference type="InterPro" id="IPR041698">
    <property type="entry name" value="Methyltransf_25"/>
</dbReference>
<name>A0A849BJ91_9ACTN</name>
<keyword evidence="2" id="KW-0808">Transferase</keyword>
<protein>
    <submittedName>
        <fullName evidence="2">Methyltransferase domain-containing protein</fullName>
    </submittedName>
</protein>
<dbReference type="Proteomes" id="UP000555552">
    <property type="component" value="Unassembled WGS sequence"/>
</dbReference>
<proteinExistence type="predicted"/>
<evidence type="ECO:0000313" key="2">
    <source>
        <dbReference type="EMBL" id="NNH23299.1"/>
    </source>
</evidence>
<feature type="domain" description="Methyltransferase" evidence="1">
    <location>
        <begin position="46"/>
        <end position="106"/>
    </location>
</feature>
<dbReference type="InterPro" id="IPR029063">
    <property type="entry name" value="SAM-dependent_MTases_sf"/>
</dbReference>
<dbReference type="CDD" id="cd02440">
    <property type="entry name" value="AdoMet_MTases"/>
    <property type="match status" value="1"/>
</dbReference>
<reference evidence="2 3" key="1">
    <citation type="submission" date="2020-05" db="EMBL/GenBank/DDBJ databases">
        <title>MicrobeNet Type strains.</title>
        <authorList>
            <person name="Nicholson A.C."/>
        </authorList>
    </citation>
    <scope>NUCLEOTIDE SEQUENCE [LARGE SCALE GENOMIC DNA]</scope>
    <source>
        <strain evidence="2 3">JCM 14547</strain>
    </source>
</reference>
<dbReference type="Gene3D" id="3.40.50.150">
    <property type="entry name" value="Vaccinia Virus protein VP39"/>
    <property type="match status" value="1"/>
</dbReference>
<keyword evidence="3" id="KW-1185">Reference proteome</keyword>
<evidence type="ECO:0000259" key="1">
    <source>
        <dbReference type="Pfam" id="PF13649"/>
    </source>
</evidence>
<feature type="non-terminal residue" evidence="2">
    <location>
        <position position="106"/>
    </location>
</feature>
<dbReference type="EMBL" id="JABEMA010000121">
    <property type="protein sequence ID" value="NNH23299.1"/>
    <property type="molecule type" value="Genomic_DNA"/>
</dbReference>
<keyword evidence="2" id="KW-0489">Methyltransferase</keyword>
<dbReference type="RefSeq" id="WP_171203119.1">
    <property type="nucleotide sequence ID" value="NZ_JABEMA010000121.1"/>
</dbReference>
<sequence length="106" mass="10942">MASPDAGRARYALLGRWYDLVSAEPLYAPGREVAVEMIHVEPGAKVLVVGCGTGPDLPALLAAAGPSGVVLGLDASASMLGAARRRAARVGPDRVRLLRADGQRVP</sequence>
<dbReference type="AlphaFoldDB" id="A0A849BJ91"/>
<evidence type="ECO:0000313" key="3">
    <source>
        <dbReference type="Proteomes" id="UP000555552"/>
    </source>
</evidence>
<accession>A0A849BJ91</accession>
<organism evidence="2 3">
    <name type="scientific">Pseudokineococcus marinus</name>
    <dbReference type="NCBI Taxonomy" id="351215"/>
    <lineage>
        <taxon>Bacteria</taxon>
        <taxon>Bacillati</taxon>
        <taxon>Actinomycetota</taxon>
        <taxon>Actinomycetes</taxon>
        <taxon>Kineosporiales</taxon>
        <taxon>Kineosporiaceae</taxon>
        <taxon>Pseudokineococcus</taxon>
    </lineage>
</organism>
<gene>
    <name evidence="2" type="ORF">HLB09_09370</name>
</gene>
<comment type="caution">
    <text evidence="2">The sequence shown here is derived from an EMBL/GenBank/DDBJ whole genome shotgun (WGS) entry which is preliminary data.</text>
</comment>
<dbReference type="SUPFAM" id="SSF53335">
    <property type="entry name" value="S-adenosyl-L-methionine-dependent methyltransferases"/>
    <property type="match status" value="1"/>
</dbReference>
<dbReference type="Pfam" id="PF13649">
    <property type="entry name" value="Methyltransf_25"/>
    <property type="match status" value="1"/>
</dbReference>
<dbReference type="GO" id="GO:0032259">
    <property type="term" value="P:methylation"/>
    <property type="evidence" value="ECO:0007669"/>
    <property type="project" value="UniProtKB-KW"/>
</dbReference>
<dbReference type="GO" id="GO:0008168">
    <property type="term" value="F:methyltransferase activity"/>
    <property type="evidence" value="ECO:0007669"/>
    <property type="project" value="UniProtKB-KW"/>
</dbReference>